<feature type="region of interest" description="Disordered" evidence="1">
    <location>
        <begin position="84"/>
        <end position="126"/>
    </location>
</feature>
<dbReference type="EMBL" id="CP015839">
    <property type="protein sequence ID" value="ANG62698.1"/>
    <property type="molecule type" value="Genomic_DNA"/>
</dbReference>
<dbReference type="KEGG" id="mars:A8C75_09515"/>
<dbReference type="STRING" id="1821621.A8C75_09515"/>
<proteinExistence type="predicted"/>
<dbReference type="OrthoDB" id="6089623at2"/>
<dbReference type="RefSeq" id="WP_067381243.1">
    <property type="nucleotide sequence ID" value="NZ_CP015839.1"/>
</dbReference>
<feature type="region of interest" description="Disordered" evidence="1">
    <location>
        <begin position="1"/>
        <end position="52"/>
    </location>
</feature>
<organism evidence="2 3">
    <name type="scientific">Marinobacterium aestuarii</name>
    <dbReference type="NCBI Taxonomy" id="1821621"/>
    <lineage>
        <taxon>Bacteria</taxon>
        <taxon>Pseudomonadati</taxon>
        <taxon>Pseudomonadota</taxon>
        <taxon>Gammaproteobacteria</taxon>
        <taxon>Oceanospirillales</taxon>
        <taxon>Oceanospirillaceae</taxon>
        <taxon>Marinobacterium</taxon>
    </lineage>
</organism>
<accession>A0A1A9EYG9</accession>
<sequence length="126" mass="14106">MTRLKKKRSDANRIEWGDSAPRRSEKLADPGSYESRKRKSLDKRKQQKSVYEKQLEKEELEARLRAQQQPRGGRLAEKIRRLNREKSAAEVPQADAAAEAAVDTAAESVADTAAESAEQTVPGTKD</sequence>
<dbReference type="Proteomes" id="UP000078070">
    <property type="component" value="Chromosome"/>
</dbReference>
<gene>
    <name evidence="2" type="ORF">A8C75_09515</name>
</gene>
<feature type="compositionally biased region" description="Basic residues" evidence="1">
    <location>
        <begin position="36"/>
        <end position="47"/>
    </location>
</feature>
<name>A0A1A9EYG9_9GAMM</name>
<evidence type="ECO:0000256" key="1">
    <source>
        <dbReference type="SAM" id="MobiDB-lite"/>
    </source>
</evidence>
<reference evidence="2 3" key="2">
    <citation type="journal article" date="2018" name="Int. J. Syst. Evol. Microbiol.">
        <title>Marinobacterium aestuarii sp. nov., a benzene-degrading marine bacterium isolated from estuary sediment.</title>
        <authorList>
            <person name="Bae S.S."/>
            <person name="Jung J."/>
            <person name="Chung D."/>
            <person name="Baek K."/>
        </authorList>
    </citation>
    <scope>NUCLEOTIDE SEQUENCE [LARGE SCALE GENOMIC DNA]</scope>
    <source>
        <strain evidence="2 3">ST58-10</strain>
    </source>
</reference>
<feature type="compositionally biased region" description="Low complexity" evidence="1">
    <location>
        <begin position="89"/>
        <end position="118"/>
    </location>
</feature>
<dbReference type="AlphaFoldDB" id="A0A1A9EYG9"/>
<keyword evidence="3" id="KW-1185">Reference proteome</keyword>
<protein>
    <submittedName>
        <fullName evidence="2">Uncharacterized protein</fullName>
    </submittedName>
</protein>
<evidence type="ECO:0000313" key="2">
    <source>
        <dbReference type="EMBL" id="ANG62698.1"/>
    </source>
</evidence>
<feature type="compositionally biased region" description="Basic and acidic residues" evidence="1">
    <location>
        <begin position="9"/>
        <end position="28"/>
    </location>
</feature>
<evidence type="ECO:0000313" key="3">
    <source>
        <dbReference type="Proteomes" id="UP000078070"/>
    </source>
</evidence>
<reference evidence="3" key="1">
    <citation type="submission" date="2016-05" db="EMBL/GenBank/DDBJ databases">
        <authorList>
            <person name="Baek K."/>
            <person name="Yang S.-J."/>
        </authorList>
    </citation>
    <scope>NUCLEOTIDE SEQUENCE [LARGE SCALE GENOMIC DNA]</scope>
    <source>
        <strain evidence="3">ST58-10</strain>
    </source>
</reference>